<comment type="caution">
    <text evidence="2">The sequence shown here is derived from an EMBL/GenBank/DDBJ whole genome shotgun (WGS) entry which is preliminary data.</text>
</comment>
<dbReference type="AlphaFoldDB" id="A0A9P7R5R8"/>
<proteinExistence type="predicted"/>
<evidence type="ECO:0000313" key="2">
    <source>
        <dbReference type="EMBL" id="KAG7050725.1"/>
    </source>
</evidence>
<gene>
    <name evidence="2" type="ORF">JMJ77_013468</name>
</gene>
<sequence>MRANAFDLSSTTSASLRGKPAHQTSDSLLALSLPTPGVRADEEATTT</sequence>
<organism evidence="2 3">
    <name type="scientific">Colletotrichum scovillei</name>
    <dbReference type="NCBI Taxonomy" id="1209932"/>
    <lineage>
        <taxon>Eukaryota</taxon>
        <taxon>Fungi</taxon>
        <taxon>Dikarya</taxon>
        <taxon>Ascomycota</taxon>
        <taxon>Pezizomycotina</taxon>
        <taxon>Sordariomycetes</taxon>
        <taxon>Hypocreomycetidae</taxon>
        <taxon>Glomerellales</taxon>
        <taxon>Glomerellaceae</taxon>
        <taxon>Colletotrichum</taxon>
        <taxon>Colletotrichum acutatum species complex</taxon>
    </lineage>
</organism>
<evidence type="ECO:0000256" key="1">
    <source>
        <dbReference type="SAM" id="MobiDB-lite"/>
    </source>
</evidence>
<dbReference type="EMBL" id="JAESDN010000005">
    <property type="protein sequence ID" value="KAG7050725.1"/>
    <property type="molecule type" value="Genomic_DNA"/>
</dbReference>
<protein>
    <submittedName>
        <fullName evidence="2">Uncharacterized protein</fullName>
    </submittedName>
</protein>
<name>A0A9P7R5R8_9PEZI</name>
<dbReference type="Proteomes" id="UP000699042">
    <property type="component" value="Unassembled WGS sequence"/>
</dbReference>
<feature type="region of interest" description="Disordered" evidence="1">
    <location>
        <begin position="1"/>
        <end position="47"/>
    </location>
</feature>
<reference evidence="2" key="1">
    <citation type="submission" date="2021-05" db="EMBL/GenBank/DDBJ databases">
        <title>Comparative genomics of three Colletotrichum scovillei strains and genetic complementation revealed genes involved fungal growth and virulence on chili pepper.</title>
        <authorList>
            <person name="Hsieh D.-K."/>
            <person name="Chuang S.-C."/>
            <person name="Chen C.-Y."/>
            <person name="Chao Y.-T."/>
            <person name="Lu M.-Y.J."/>
            <person name="Lee M.-H."/>
            <person name="Shih M.-C."/>
        </authorList>
    </citation>
    <scope>NUCLEOTIDE SEQUENCE</scope>
    <source>
        <strain evidence="2">Coll-153</strain>
    </source>
</reference>
<accession>A0A9P7R5R8</accession>
<evidence type="ECO:0000313" key="3">
    <source>
        <dbReference type="Proteomes" id="UP000699042"/>
    </source>
</evidence>
<keyword evidence="3" id="KW-1185">Reference proteome</keyword>